<accession>A0ABV0SRK9</accession>
<sequence>MFLHWLLVSQRIDFKIFLVVYKSLNGLAPNQRSVAVVSTFHLQIFWFMSTLHLQNQNQTWKSSIQFLCSSNLDQTSRNLQKAEHFHNSNYLLKSSSREICLPTSTVQ</sequence>
<name>A0ABV0SRK9_9TELE</name>
<evidence type="ECO:0000313" key="2">
    <source>
        <dbReference type="Proteomes" id="UP001482620"/>
    </source>
</evidence>
<dbReference type="EMBL" id="JAHRIQ010006297">
    <property type="protein sequence ID" value="MEQ2223232.1"/>
    <property type="molecule type" value="Genomic_DNA"/>
</dbReference>
<dbReference type="Proteomes" id="UP001482620">
    <property type="component" value="Unassembled WGS sequence"/>
</dbReference>
<keyword evidence="2" id="KW-1185">Reference proteome</keyword>
<reference evidence="1 2" key="1">
    <citation type="submission" date="2021-06" db="EMBL/GenBank/DDBJ databases">
        <authorList>
            <person name="Palmer J.M."/>
        </authorList>
    </citation>
    <scope>NUCLEOTIDE SEQUENCE [LARGE SCALE GENOMIC DNA]</scope>
    <source>
        <strain evidence="2">if_2019</strain>
        <tissue evidence="1">Muscle</tissue>
    </source>
</reference>
<proteinExistence type="predicted"/>
<evidence type="ECO:0000313" key="1">
    <source>
        <dbReference type="EMBL" id="MEQ2223232.1"/>
    </source>
</evidence>
<organism evidence="1 2">
    <name type="scientific">Ilyodon furcidens</name>
    <name type="common">goldbreast splitfin</name>
    <dbReference type="NCBI Taxonomy" id="33524"/>
    <lineage>
        <taxon>Eukaryota</taxon>
        <taxon>Metazoa</taxon>
        <taxon>Chordata</taxon>
        <taxon>Craniata</taxon>
        <taxon>Vertebrata</taxon>
        <taxon>Euteleostomi</taxon>
        <taxon>Actinopterygii</taxon>
        <taxon>Neopterygii</taxon>
        <taxon>Teleostei</taxon>
        <taxon>Neoteleostei</taxon>
        <taxon>Acanthomorphata</taxon>
        <taxon>Ovalentaria</taxon>
        <taxon>Atherinomorphae</taxon>
        <taxon>Cyprinodontiformes</taxon>
        <taxon>Goodeidae</taxon>
        <taxon>Ilyodon</taxon>
    </lineage>
</organism>
<gene>
    <name evidence="1" type="ORF">ILYODFUR_034620</name>
</gene>
<protein>
    <submittedName>
        <fullName evidence="1">Uncharacterized protein</fullName>
    </submittedName>
</protein>
<comment type="caution">
    <text evidence="1">The sequence shown here is derived from an EMBL/GenBank/DDBJ whole genome shotgun (WGS) entry which is preliminary data.</text>
</comment>